<dbReference type="InterPro" id="IPR036291">
    <property type="entry name" value="NAD(P)-bd_dom_sf"/>
</dbReference>
<dbReference type="SUPFAM" id="SSF48179">
    <property type="entry name" value="6-phosphogluconate dehydrogenase C-terminal domain-like"/>
    <property type="match status" value="1"/>
</dbReference>
<dbReference type="SUPFAM" id="SSF51735">
    <property type="entry name" value="NAD(P)-binding Rossmann-fold domains"/>
    <property type="match status" value="1"/>
</dbReference>
<organism evidence="5 6">
    <name type="scientific">Sinosporangium siamense</name>
    <dbReference type="NCBI Taxonomy" id="1367973"/>
    <lineage>
        <taxon>Bacteria</taxon>
        <taxon>Bacillati</taxon>
        <taxon>Actinomycetota</taxon>
        <taxon>Actinomycetes</taxon>
        <taxon>Streptosporangiales</taxon>
        <taxon>Streptosporangiaceae</taxon>
        <taxon>Sinosporangium</taxon>
    </lineage>
</organism>
<dbReference type="Pfam" id="PF03446">
    <property type="entry name" value="NAD_binding_2"/>
    <property type="match status" value="1"/>
</dbReference>
<dbReference type="PROSITE" id="PS00895">
    <property type="entry name" value="3_HYDROXYISOBUT_DH"/>
    <property type="match status" value="1"/>
</dbReference>
<dbReference type="InterPro" id="IPR051265">
    <property type="entry name" value="HIBADH-related_NP60_sf"/>
</dbReference>
<evidence type="ECO:0000259" key="4">
    <source>
        <dbReference type="Pfam" id="PF21761"/>
    </source>
</evidence>
<dbReference type="PANTHER" id="PTHR43580:SF2">
    <property type="entry name" value="CYTOKINE-LIKE NUCLEAR FACTOR N-PAC"/>
    <property type="match status" value="1"/>
</dbReference>
<comment type="caution">
    <text evidence="5">The sequence shown here is derived from an EMBL/GenBank/DDBJ whole genome shotgun (WGS) entry which is preliminary data.</text>
</comment>
<dbReference type="GO" id="GO:0050661">
    <property type="term" value="F:NADP binding"/>
    <property type="evidence" value="ECO:0007669"/>
    <property type="project" value="InterPro"/>
</dbReference>
<dbReference type="Pfam" id="PF21761">
    <property type="entry name" value="RedAm-like_C"/>
    <property type="match status" value="1"/>
</dbReference>
<feature type="domain" description="6-phosphogluconate dehydrogenase NADP-binding" evidence="3">
    <location>
        <begin position="6"/>
        <end position="152"/>
    </location>
</feature>
<evidence type="ECO:0000313" key="5">
    <source>
        <dbReference type="EMBL" id="GII90707.1"/>
    </source>
</evidence>
<dbReference type="AlphaFoldDB" id="A0A919V690"/>
<evidence type="ECO:0000256" key="1">
    <source>
        <dbReference type="ARBA" id="ARBA00009080"/>
    </source>
</evidence>
<dbReference type="InterPro" id="IPR015815">
    <property type="entry name" value="HIBADH-related"/>
</dbReference>
<dbReference type="InterPro" id="IPR006115">
    <property type="entry name" value="6PGDH_NADP-bd"/>
</dbReference>
<dbReference type="GO" id="GO:0016491">
    <property type="term" value="F:oxidoreductase activity"/>
    <property type="evidence" value="ECO:0007669"/>
    <property type="project" value="UniProtKB-KW"/>
</dbReference>
<proteinExistence type="inferred from homology"/>
<comment type="similarity">
    <text evidence="1">Belongs to the HIBADH-related family.</text>
</comment>
<accession>A0A919V690</accession>
<feature type="domain" description="NADPH-dependent reductive aminase-like C-terminal" evidence="4">
    <location>
        <begin position="161"/>
        <end position="287"/>
    </location>
</feature>
<dbReference type="PANTHER" id="PTHR43580">
    <property type="entry name" value="OXIDOREDUCTASE GLYR1-RELATED"/>
    <property type="match status" value="1"/>
</dbReference>
<keyword evidence="6" id="KW-1185">Reference proteome</keyword>
<protein>
    <submittedName>
        <fullName evidence="5">6-phosphogluconate dehydrogenase</fullName>
    </submittedName>
</protein>
<keyword evidence="2" id="KW-0560">Oxidoreductase</keyword>
<dbReference type="GO" id="GO:0016054">
    <property type="term" value="P:organic acid catabolic process"/>
    <property type="evidence" value="ECO:0007669"/>
    <property type="project" value="UniProtKB-ARBA"/>
</dbReference>
<evidence type="ECO:0000313" key="6">
    <source>
        <dbReference type="Proteomes" id="UP000606172"/>
    </source>
</evidence>
<dbReference type="InterPro" id="IPR002204">
    <property type="entry name" value="3-OH-isobutyrate_DH-rel_CS"/>
</dbReference>
<dbReference type="Gene3D" id="3.40.50.720">
    <property type="entry name" value="NAD(P)-binding Rossmann-like Domain"/>
    <property type="match status" value="1"/>
</dbReference>
<dbReference type="Proteomes" id="UP000606172">
    <property type="component" value="Unassembled WGS sequence"/>
</dbReference>
<dbReference type="EMBL" id="BOOW01000006">
    <property type="protein sequence ID" value="GII90707.1"/>
    <property type="molecule type" value="Genomic_DNA"/>
</dbReference>
<dbReference type="InterPro" id="IPR008927">
    <property type="entry name" value="6-PGluconate_DH-like_C_sf"/>
</dbReference>
<dbReference type="PIRSF" id="PIRSF000103">
    <property type="entry name" value="HIBADH"/>
    <property type="match status" value="1"/>
</dbReference>
<evidence type="ECO:0000256" key="2">
    <source>
        <dbReference type="ARBA" id="ARBA00023002"/>
    </source>
</evidence>
<name>A0A919V690_9ACTN</name>
<dbReference type="InterPro" id="IPR013328">
    <property type="entry name" value="6PGD_dom2"/>
</dbReference>
<dbReference type="Gene3D" id="1.10.1040.10">
    <property type="entry name" value="N-(1-d-carboxylethyl)-l-norvaline Dehydrogenase, domain 2"/>
    <property type="match status" value="1"/>
</dbReference>
<reference evidence="5" key="1">
    <citation type="submission" date="2021-01" db="EMBL/GenBank/DDBJ databases">
        <title>Whole genome shotgun sequence of Sinosporangium siamense NBRC 109515.</title>
        <authorList>
            <person name="Komaki H."/>
            <person name="Tamura T."/>
        </authorList>
    </citation>
    <scope>NUCLEOTIDE SEQUENCE</scope>
    <source>
        <strain evidence="5">NBRC 109515</strain>
    </source>
</reference>
<evidence type="ECO:0000259" key="3">
    <source>
        <dbReference type="Pfam" id="PF03446"/>
    </source>
</evidence>
<gene>
    <name evidence="5" type="ORF">Ssi02_09380</name>
</gene>
<sequence length="289" mass="30900">MSKQAVTIIGLGPMGKAMVNRFLDEGHPVTVWNRTARKADDLVARGAHRAATVEEALAANEVVVLSLTDFEAMYAILKPAETALAGRVIVNLGSDTPGRAREAAKWATAHGAGYLTGGVMSAPSGIGAPESFTYYSGQKEIFEAHKETLEVLTGTDYRGSDPGSAALYYQLHINMFWTTVISFVHSLAMARANGISAQEFVGPASNSMTDMSAFLEFYAKRIDNDEHPGDVDRLAMAEASVDHVVHTAKEAGVDHALPAAVLELIRRGMAAGHADDSFTSLFEVFRKAG</sequence>
<dbReference type="InterPro" id="IPR048666">
    <property type="entry name" value="RedAm-like_C"/>
</dbReference>